<dbReference type="SUPFAM" id="SSF47598">
    <property type="entry name" value="Ribbon-helix-helix"/>
    <property type="match status" value="1"/>
</dbReference>
<evidence type="ECO:0000313" key="1">
    <source>
        <dbReference type="EMBL" id="EEJ71881.1"/>
    </source>
</evidence>
<dbReference type="AlphaFoldDB" id="C2ENL0"/>
<dbReference type="Gene3D" id="3.30.160.250">
    <property type="match status" value="1"/>
</dbReference>
<dbReference type="InterPro" id="IPR035069">
    <property type="entry name" value="TTHA1013/TTHA0281-like"/>
</dbReference>
<protein>
    <submittedName>
        <fullName evidence="1">Toxin-antitoxin system, antitoxin component, HicB family</fullName>
    </submittedName>
</protein>
<name>C2ENL0_9LACO</name>
<evidence type="ECO:0000313" key="2">
    <source>
        <dbReference type="Proteomes" id="UP000005583"/>
    </source>
</evidence>
<dbReference type="OrthoDB" id="5419659at2"/>
<proteinExistence type="predicted"/>
<dbReference type="SUPFAM" id="SSF143100">
    <property type="entry name" value="TTHA1013/TTHA0281-like"/>
    <property type="match status" value="1"/>
</dbReference>
<dbReference type="EMBL" id="ACGU01000056">
    <property type="protein sequence ID" value="EEJ71881.1"/>
    <property type="molecule type" value="Genomic_DNA"/>
</dbReference>
<dbReference type="InterPro" id="IPR008651">
    <property type="entry name" value="Uncharacterised_HicB"/>
</dbReference>
<dbReference type="eggNOG" id="COG1598">
    <property type="taxonomic scope" value="Bacteria"/>
</dbReference>
<dbReference type="Proteomes" id="UP000005583">
    <property type="component" value="Unassembled WGS sequence"/>
</dbReference>
<organism evidence="1 2">
    <name type="scientific">Lactobacillus ultunensis DSM 16047</name>
    <dbReference type="NCBI Taxonomy" id="525365"/>
    <lineage>
        <taxon>Bacteria</taxon>
        <taxon>Bacillati</taxon>
        <taxon>Bacillota</taxon>
        <taxon>Bacilli</taxon>
        <taxon>Lactobacillales</taxon>
        <taxon>Lactobacillaceae</taxon>
        <taxon>Lactobacillus</taxon>
    </lineage>
</organism>
<dbReference type="Gene3D" id="1.10.1220.10">
    <property type="entry name" value="Met repressor-like"/>
    <property type="match status" value="1"/>
</dbReference>
<dbReference type="HOGENOM" id="CLU_125405_0_0_9"/>
<keyword evidence="2" id="KW-1185">Reference proteome</keyword>
<dbReference type="STRING" id="525365.HMPREF0548_1256"/>
<sequence length="118" mass="13468">MMKKDLNYYMSLNYPTEFQKIVEDDGEIYYRITVPKLPGLIAYGDSIKEGLDDLEGAKKAWFSSCLRRNIKIPEPIHKNYSGKLLVRMPKSLHAQLAEEAEEENVSLNAFIVSKLAQG</sequence>
<accession>C2ENL0</accession>
<dbReference type="PATRIC" id="fig|525365.8.peg.1795"/>
<dbReference type="GO" id="GO:0006355">
    <property type="term" value="P:regulation of DNA-templated transcription"/>
    <property type="evidence" value="ECO:0007669"/>
    <property type="project" value="InterPro"/>
</dbReference>
<comment type="caution">
    <text evidence="1">The sequence shown here is derived from an EMBL/GenBank/DDBJ whole genome shotgun (WGS) entry which is preliminary data.</text>
</comment>
<dbReference type="InterPro" id="IPR010985">
    <property type="entry name" value="Ribbon_hlx_hlx"/>
</dbReference>
<gene>
    <name evidence="1" type="ORF">HMPREF0548_1256</name>
</gene>
<dbReference type="Pfam" id="PF05534">
    <property type="entry name" value="HicB"/>
    <property type="match status" value="1"/>
</dbReference>
<dbReference type="RefSeq" id="WP_007125784.1">
    <property type="nucleotide sequence ID" value="NZ_AZFO01000056.1"/>
</dbReference>
<dbReference type="InterPro" id="IPR013321">
    <property type="entry name" value="Arc_rbn_hlx_hlx"/>
</dbReference>
<reference evidence="1 2" key="1">
    <citation type="submission" date="2009-01" db="EMBL/GenBank/DDBJ databases">
        <authorList>
            <person name="Qin X."/>
            <person name="Bachman B."/>
            <person name="Battles P."/>
            <person name="Bell A."/>
            <person name="Bess C."/>
            <person name="Bickham C."/>
            <person name="Chaboub L."/>
            <person name="Chen D."/>
            <person name="Coyle M."/>
            <person name="Deiros D.R."/>
            <person name="Dinh H."/>
            <person name="Forbes L."/>
            <person name="Fowler G."/>
            <person name="Francisco L."/>
            <person name="Fu Q."/>
            <person name="Gubbala S."/>
            <person name="Hale W."/>
            <person name="Han Y."/>
            <person name="Hemphill L."/>
            <person name="Highlander S.K."/>
            <person name="Hirani K."/>
            <person name="Hogues M."/>
            <person name="Jackson L."/>
            <person name="Jakkamsetti A."/>
            <person name="Javaid M."/>
            <person name="Jiang H."/>
            <person name="Korchina V."/>
            <person name="Kovar C."/>
            <person name="Lara F."/>
            <person name="Lee S."/>
            <person name="Mata R."/>
            <person name="Mathew T."/>
            <person name="Moen C."/>
            <person name="Morales K."/>
            <person name="Munidasa M."/>
            <person name="Nazareth L."/>
            <person name="Ngo R."/>
            <person name="Nguyen L."/>
            <person name="Okwuonu G."/>
            <person name="Ongeri F."/>
            <person name="Patil S."/>
            <person name="Petrosino J."/>
            <person name="Pham C."/>
            <person name="Pham P."/>
            <person name="Pu L.-L."/>
            <person name="Puazo M."/>
            <person name="Raj R."/>
            <person name="Reid J."/>
            <person name="Rouhana J."/>
            <person name="Saada N."/>
            <person name="Shang Y."/>
            <person name="Simmons D."/>
            <person name="Thornton R."/>
            <person name="Warren J."/>
            <person name="Weissenberger G."/>
            <person name="Zhang J."/>
            <person name="Zhang L."/>
            <person name="Zhou C."/>
            <person name="Zhu D."/>
            <person name="Muzny D."/>
            <person name="Worley K."/>
            <person name="Gibbs R."/>
        </authorList>
    </citation>
    <scope>NUCLEOTIDE SEQUENCE [LARGE SCALE GENOMIC DNA]</scope>
    <source>
        <strain evidence="1 2">DSM 16047</strain>
    </source>
</reference>